<keyword evidence="2" id="KW-1185">Reference proteome</keyword>
<comment type="caution">
    <text evidence="1">The sequence shown here is derived from an EMBL/GenBank/DDBJ whole genome shotgun (WGS) entry which is preliminary data.</text>
</comment>
<proteinExistence type="predicted"/>
<gene>
    <name evidence="1" type="ORF">MLD38_005094</name>
</gene>
<dbReference type="EMBL" id="CM042881">
    <property type="protein sequence ID" value="KAI4387249.1"/>
    <property type="molecule type" value="Genomic_DNA"/>
</dbReference>
<evidence type="ECO:0000313" key="1">
    <source>
        <dbReference type="EMBL" id="KAI4387249.1"/>
    </source>
</evidence>
<reference evidence="2" key="1">
    <citation type="journal article" date="2023" name="Front. Plant Sci.">
        <title>Chromosomal-level genome assembly of Melastoma candidum provides insights into trichome evolution.</title>
        <authorList>
            <person name="Zhong Y."/>
            <person name="Wu W."/>
            <person name="Sun C."/>
            <person name="Zou P."/>
            <person name="Liu Y."/>
            <person name="Dai S."/>
            <person name="Zhou R."/>
        </authorList>
    </citation>
    <scope>NUCLEOTIDE SEQUENCE [LARGE SCALE GENOMIC DNA]</scope>
</reference>
<protein>
    <submittedName>
        <fullName evidence="1">Uncharacterized protein</fullName>
    </submittedName>
</protein>
<accession>A0ACB9S867</accession>
<organism evidence="1 2">
    <name type="scientific">Melastoma candidum</name>
    <dbReference type="NCBI Taxonomy" id="119954"/>
    <lineage>
        <taxon>Eukaryota</taxon>
        <taxon>Viridiplantae</taxon>
        <taxon>Streptophyta</taxon>
        <taxon>Embryophyta</taxon>
        <taxon>Tracheophyta</taxon>
        <taxon>Spermatophyta</taxon>
        <taxon>Magnoliopsida</taxon>
        <taxon>eudicotyledons</taxon>
        <taxon>Gunneridae</taxon>
        <taxon>Pentapetalae</taxon>
        <taxon>rosids</taxon>
        <taxon>malvids</taxon>
        <taxon>Myrtales</taxon>
        <taxon>Melastomataceae</taxon>
        <taxon>Melastomatoideae</taxon>
        <taxon>Melastomateae</taxon>
        <taxon>Melastoma</taxon>
    </lineage>
</organism>
<sequence>MVSRPPISFDEFDILHFINKERKELGRPLTYDIEDIHKCEEAFNSGHTIAIRGMEFQLKSITAVVEGLANLFGQPSVGANLYLTPPDFRG</sequence>
<name>A0ACB9S867_9MYRT</name>
<dbReference type="Proteomes" id="UP001057402">
    <property type="component" value="Chromosome 2"/>
</dbReference>
<evidence type="ECO:0000313" key="2">
    <source>
        <dbReference type="Proteomes" id="UP001057402"/>
    </source>
</evidence>